<keyword evidence="1" id="KW-0408">Iron</keyword>
<gene>
    <name evidence="2" type="ORF">C7I36_15750</name>
</gene>
<evidence type="ECO:0008006" key="4">
    <source>
        <dbReference type="Google" id="ProtNLM"/>
    </source>
</evidence>
<sequence>ASAELAAVAAIHGKLPTVAEYQEYAKELNATAADTYRYLNFDELDSYVEKADTVIFQQAI</sequence>
<reference evidence="2 3" key="1">
    <citation type="submission" date="2018-03" db="EMBL/GenBank/DDBJ databases">
        <title>The draft genome of Zobellella taiwanensis JCM 13381.</title>
        <authorList>
            <person name="Liu L."/>
            <person name="Li L."/>
            <person name="Wang T."/>
            <person name="Zhang X."/>
            <person name="Liang L."/>
        </authorList>
    </citation>
    <scope>NUCLEOTIDE SEQUENCE [LARGE SCALE GENOMIC DNA]</scope>
    <source>
        <strain evidence="2 3">JCM 13381</strain>
    </source>
</reference>
<organism evidence="2 3">
    <name type="scientific">Zobellella taiwanensis</name>
    <dbReference type="NCBI Taxonomy" id="347535"/>
    <lineage>
        <taxon>Bacteria</taxon>
        <taxon>Pseudomonadati</taxon>
        <taxon>Pseudomonadota</taxon>
        <taxon>Gammaproteobacteria</taxon>
        <taxon>Aeromonadales</taxon>
        <taxon>Aeromonadaceae</taxon>
        <taxon>Zobellella</taxon>
    </lineage>
</organism>
<dbReference type="InterPro" id="IPR036008">
    <property type="entry name" value="Aconitase_4Fe-4S_dom"/>
</dbReference>
<dbReference type="InterPro" id="IPR015931">
    <property type="entry name" value="Acnase/IPM_dHydase_lsu_aba_1/3"/>
</dbReference>
<dbReference type="EMBL" id="PXYH01000029">
    <property type="protein sequence ID" value="PSJ37190.1"/>
    <property type="molecule type" value="Genomic_DNA"/>
</dbReference>
<dbReference type="AlphaFoldDB" id="A0A2P7QGY2"/>
<keyword evidence="3" id="KW-1185">Reference proteome</keyword>
<feature type="non-terminal residue" evidence="2">
    <location>
        <position position="1"/>
    </location>
</feature>
<dbReference type="Gene3D" id="3.30.499.10">
    <property type="entry name" value="Aconitase, domain 3"/>
    <property type="match status" value="1"/>
</dbReference>
<dbReference type="Proteomes" id="UP000242181">
    <property type="component" value="Unassembled WGS sequence"/>
</dbReference>
<dbReference type="SUPFAM" id="SSF53732">
    <property type="entry name" value="Aconitase iron-sulfur domain"/>
    <property type="match status" value="1"/>
</dbReference>
<accession>A0A2P7QGY2</accession>
<evidence type="ECO:0000313" key="3">
    <source>
        <dbReference type="Proteomes" id="UP000242181"/>
    </source>
</evidence>
<dbReference type="RefSeq" id="WP_146137347.1">
    <property type="nucleotide sequence ID" value="NZ_PXYH01000029.1"/>
</dbReference>
<comment type="caution">
    <text evidence="2">The sequence shown here is derived from an EMBL/GenBank/DDBJ whole genome shotgun (WGS) entry which is preliminary data.</text>
</comment>
<evidence type="ECO:0000313" key="2">
    <source>
        <dbReference type="EMBL" id="PSJ37190.1"/>
    </source>
</evidence>
<evidence type="ECO:0000256" key="1">
    <source>
        <dbReference type="ARBA" id="ARBA00023004"/>
    </source>
</evidence>
<protein>
    <recommendedName>
        <fullName evidence="4">Aconitate hydratase B</fullName>
    </recommendedName>
</protein>
<proteinExistence type="predicted"/>
<name>A0A2P7QGY2_9GAMM</name>